<protein>
    <submittedName>
        <fullName evidence="2">Uncharacterized protein</fullName>
    </submittedName>
</protein>
<keyword evidence="1" id="KW-0472">Membrane</keyword>
<proteinExistence type="predicted"/>
<evidence type="ECO:0000313" key="2">
    <source>
        <dbReference type="EMBL" id="MFD0725710.1"/>
    </source>
</evidence>
<feature type="transmembrane region" description="Helical" evidence="1">
    <location>
        <begin position="42"/>
        <end position="64"/>
    </location>
</feature>
<sequence>MDATDPAGAQVALLIVDTGFSGNGQGQAGMRDQDERIYRTHFLLHAACSLISLPLLIICLRALALDMNFLPGGFSTETASTMMIYAMSTHLLVAAGAWKREPWIFEKSIVLGFALLFALPLGPLMGLVIIKANWPRDRAIARRRPQVPLSEAWPESFDKTKERQR</sequence>
<feature type="transmembrane region" description="Helical" evidence="1">
    <location>
        <begin position="110"/>
        <end position="130"/>
    </location>
</feature>
<organism evidence="2 3">
    <name type="scientific">Lysobacter brunescens</name>
    <dbReference type="NCBI Taxonomy" id="262323"/>
    <lineage>
        <taxon>Bacteria</taxon>
        <taxon>Pseudomonadati</taxon>
        <taxon>Pseudomonadota</taxon>
        <taxon>Gammaproteobacteria</taxon>
        <taxon>Lysobacterales</taxon>
        <taxon>Lysobacteraceae</taxon>
        <taxon>Lysobacter</taxon>
    </lineage>
</organism>
<dbReference type="Proteomes" id="UP001597110">
    <property type="component" value="Unassembled WGS sequence"/>
</dbReference>
<keyword evidence="1" id="KW-0812">Transmembrane</keyword>
<name>A0ABW2YBS3_9GAMM</name>
<evidence type="ECO:0000256" key="1">
    <source>
        <dbReference type="SAM" id="Phobius"/>
    </source>
</evidence>
<gene>
    <name evidence="2" type="ORF">ACFQ0E_08865</name>
</gene>
<keyword evidence="1" id="KW-1133">Transmembrane helix</keyword>
<dbReference type="EMBL" id="JBHTIF010000001">
    <property type="protein sequence ID" value="MFD0725710.1"/>
    <property type="molecule type" value="Genomic_DNA"/>
</dbReference>
<comment type="caution">
    <text evidence="2">The sequence shown here is derived from an EMBL/GenBank/DDBJ whole genome shotgun (WGS) entry which is preliminary data.</text>
</comment>
<accession>A0ABW2YBS3</accession>
<dbReference type="RefSeq" id="WP_386823296.1">
    <property type="nucleotide sequence ID" value="NZ_JBHTIF010000001.1"/>
</dbReference>
<reference evidence="3" key="1">
    <citation type="journal article" date="2019" name="Int. J. Syst. Evol. Microbiol.">
        <title>The Global Catalogue of Microorganisms (GCM) 10K type strain sequencing project: providing services to taxonomists for standard genome sequencing and annotation.</title>
        <authorList>
            <consortium name="The Broad Institute Genomics Platform"/>
            <consortium name="The Broad Institute Genome Sequencing Center for Infectious Disease"/>
            <person name="Wu L."/>
            <person name="Ma J."/>
        </authorList>
    </citation>
    <scope>NUCLEOTIDE SEQUENCE [LARGE SCALE GENOMIC DNA]</scope>
    <source>
        <strain evidence="3">CCUG 55585</strain>
    </source>
</reference>
<keyword evidence="3" id="KW-1185">Reference proteome</keyword>
<evidence type="ECO:0000313" key="3">
    <source>
        <dbReference type="Proteomes" id="UP001597110"/>
    </source>
</evidence>